<accession>A0ABR8S7C7</accession>
<dbReference type="Gene3D" id="3.30.1690.10">
    <property type="entry name" value="TcpA-like pilin"/>
    <property type="match status" value="1"/>
</dbReference>
<comment type="caution">
    <text evidence="2">The sequence shown here is derived from an EMBL/GenBank/DDBJ whole genome shotgun (WGS) entry which is preliminary data.</text>
</comment>
<dbReference type="RefSeq" id="WP_191721735.1">
    <property type="nucleotide sequence ID" value="NZ_JACSQK010000001.1"/>
</dbReference>
<dbReference type="Pfam" id="PF08805">
    <property type="entry name" value="PilS"/>
    <property type="match status" value="1"/>
</dbReference>
<protein>
    <recommendedName>
        <fullName evidence="1">Type 4 secretion system PilS N-terminal domain-containing protein</fullName>
    </recommendedName>
</protein>
<proteinExistence type="predicted"/>
<dbReference type="EMBL" id="JACSQK010000001">
    <property type="protein sequence ID" value="MBD7959340.1"/>
    <property type="molecule type" value="Genomic_DNA"/>
</dbReference>
<name>A0ABR8S7C7_9BURK</name>
<sequence length="162" mass="17306">MGVALIALLSLLGVMLIPGIVAGMNASKITNEMDSAVPKIQLAYTHRTSFATLTTEEVAKKRWMTDSFLERNGNVPTGRIISKWGDITFAPAAGNNQGVATLTGIPSRECNIITESFASDQYISATVNGTSIKAVTTALNQTTAGDQCNSSETNTITFNFRR</sequence>
<gene>
    <name evidence="2" type="ORF">H9646_02510</name>
</gene>
<organism evidence="2 3">
    <name type="scientific">Comamonas avium</name>
    <dbReference type="NCBI Taxonomy" id="2762231"/>
    <lineage>
        <taxon>Bacteria</taxon>
        <taxon>Pseudomonadati</taxon>
        <taxon>Pseudomonadota</taxon>
        <taxon>Betaproteobacteria</taxon>
        <taxon>Burkholderiales</taxon>
        <taxon>Comamonadaceae</taxon>
        <taxon>Comamonas</taxon>
    </lineage>
</organism>
<dbReference type="InterPro" id="IPR014911">
    <property type="entry name" value="PilS_N"/>
</dbReference>
<feature type="domain" description="Type 4 secretion system PilS N-terminal" evidence="1">
    <location>
        <begin position="47"/>
        <end position="158"/>
    </location>
</feature>
<keyword evidence="3" id="KW-1185">Reference proteome</keyword>
<evidence type="ECO:0000259" key="1">
    <source>
        <dbReference type="Pfam" id="PF08805"/>
    </source>
</evidence>
<reference evidence="2 3" key="1">
    <citation type="submission" date="2020-08" db="EMBL/GenBank/DDBJ databases">
        <title>A Genomic Blueprint of the Chicken Gut Microbiome.</title>
        <authorList>
            <person name="Gilroy R."/>
            <person name="Ravi A."/>
            <person name="Getino M."/>
            <person name="Pursley I."/>
            <person name="Horton D.L."/>
            <person name="Alikhan N.-F."/>
            <person name="Baker D."/>
            <person name="Gharbi K."/>
            <person name="Hall N."/>
            <person name="Watson M."/>
            <person name="Adriaenssens E.M."/>
            <person name="Foster-Nyarko E."/>
            <person name="Jarju S."/>
            <person name="Secka A."/>
            <person name="Antonio M."/>
            <person name="Oren A."/>
            <person name="Chaudhuri R."/>
            <person name="La Ragione R.M."/>
            <person name="Hildebrand F."/>
            <person name="Pallen M.J."/>
        </authorList>
    </citation>
    <scope>NUCLEOTIDE SEQUENCE [LARGE SCALE GENOMIC DNA]</scope>
    <source>
        <strain evidence="2 3">Sa2CVA6</strain>
    </source>
</reference>
<evidence type="ECO:0000313" key="3">
    <source>
        <dbReference type="Proteomes" id="UP000634919"/>
    </source>
</evidence>
<evidence type="ECO:0000313" key="2">
    <source>
        <dbReference type="EMBL" id="MBD7959340.1"/>
    </source>
</evidence>
<dbReference type="InterPro" id="IPR045584">
    <property type="entry name" value="Pilin-like"/>
</dbReference>
<dbReference type="SUPFAM" id="SSF54523">
    <property type="entry name" value="Pili subunits"/>
    <property type="match status" value="1"/>
</dbReference>
<dbReference type="Proteomes" id="UP000634919">
    <property type="component" value="Unassembled WGS sequence"/>
</dbReference>